<dbReference type="Proteomes" id="UP000179010">
    <property type="component" value="Unassembled WGS sequence"/>
</dbReference>
<proteinExistence type="predicted"/>
<dbReference type="AlphaFoldDB" id="A0A1F4PPF0"/>
<accession>A0A1F4PPF0</accession>
<dbReference type="STRING" id="1798539.A2994_00845"/>
<dbReference type="EMBL" id="METE01000002">
    <property type="protein sequence ID" value="OGB85557.1"/>
    <property type="molecule type" value="Genomic_DNA"/>
</dbReference>
<organism evidence="1 2">
    <name type="scientific">candidate division Kazan bacterium RIFCSPLOWO2_01_FULL_48_13</name>
    <dbReference type="NCBI Taxonomy" id="1798539"/>
    <lineage>
        <taxon>Bacteria</taxon>
        <taxon>Bacteria division Kazan-3B-28</taxon>
    </lineage>
</organism>
<comment type="caution">
    <text evidence="1">The sequence shown here is derived from an EMBL/GenBank/DDBJ whole genome shotgun (WGS) entry which is preliminary data.</text>
</comment>
<evidence type="ECO:0000313" key="2">
    <source>
        <dbReference type="Proteomes" id="UP000179010"/>
    </source>
</evidence>
<name>A0A1F4PPF0_UNCK3</name>
<evidence type="ECO:0000313" key="1">
    <source>
        <dbReference type="EMBL" id="OGB85557.1"/>
    </source>
</evidence>
<protein>
    <recommendedName>
        <fullName evidence="3">50S ribosomal protein L7/L12</fullName>
    </recommendedName>
</protein>
<gene>
    <name evidence="1" type="ORF">A2994_00845</name>
</gene>
<sequence>MTKNKQLEQLRALVETASANLASAKQLLAGLLGTSVSGLDYQGKATGMTSDGKVVEGVFDGQYMVDTDGKKYPVPANYASKSKLVAGDVLKLTIMEDGSFIYKQIGPIARKKVIGTLVQEGDDYKVVAGGKSYKVLLASVTYFKASAGDELTILIPEAEDSEWAAIESAVIQPN</sequence>
<reference evidence="1 2" key="1">
    <citation type="journal article" date="2016" name="Nat. Commun.">
        <title>Thousands of microbial genomes shed light on interconnected biogeochemical processes in an aquifer system.</title>
        <authorList>
            <person name="Anantharaman K."/>
            <person name="Brown C.T."/>
            <person name="Hug L.A."/>
            <person name="Sharon I."/>
            <person name="Castelle C.J."/>
            <person name="Probst A.J."/>
            <person name="Thomas B.C."/>
            <person name="Singh A."/>
            <person name="Wilkins M.J."/>
            <person name="Karaoz U."/>
            <person name="Brodie E.L."/>
            <person name="Williams K.H."/>
            <person name="Hubbard S.S."/>
            <person name="Banfield J.F."/>
        </authorList>
    </citation>
    <scope>NUCLEOTIDE SEQUENCE [LARGE SCALE GENOMIC DNA]</scope>
</reference>
<evidence type="ECO:0008006" key="3">
    <source>
        <dbReference type="Google" id="ProtNLM"/>
    </source>
</evidence>